<reference evidence="1" key="1">
    <citation type="submission" date="2021-02" db="EMBL/GenBank/DDBJ databases">
        <title>Psilocybe cubensis genome.</title>
        <authorList>
            <person name="Mckernan K.J."/>
            <person name="Crawford S."/>
            <person name="Trippe A."/>
            <person name="Kane L.T."/>
            <person name="Mclaughlin S."/>
        </authorList>
    </citation>
    <scope>NUCLEOTIDE SEQUENCE [LARGE SCALE GENOMIC DNA]</scope>
    <source>
        <strain evidence="1">MGC-MH-2018</strain>
    </source>
</reference>
<evidence type="ECO:0008006" key="2">
    <source>
        <dbReference type="Google" id="ProtNLM"/>
    </source>
</evidence>
<evidence type="ECO:0000313" key="1">
    <source>
        <dbReference type="EMBL" id="KAG5173592.1"/>
    </source>
</evidence>
<comment type="caution">
    <text evidence="1">The sequence shown here is derived from an EMBL/GenBank/DDBJ whole genome shotgun (WGS) entry which is preliminary data.</text>
</comment>
<dbReference type="AlphaFoldDB" id="A0A8H7Y6Z0"/>
<gene>
    <name evidence="1" type="ORF">JR316_000249</name>
</gene>
<organism evidence="1">
    <name type="scientific">Psilocybe cubensis</name>
    <name type="common">Psychedelic mushroom</name>
    <name type="synonym">Stropharia cubensis</name>
    <dbReference type="NCBI Taxonomy" id="181762"/>
    <lineage>
        <taxon>Eukaryota</taxon>
        <taxon>Fungi</taxon>
        <taxon>Dikarya</taxon>
        <taxon>Basidiomycota</taxon>
        <taxon>Agaricomycotina</taxon>
        <taxon>Agaricomycetes</taxon>
        <taxon>Agaricomycetidae</taxon>
        <taxon>Agaricales</taxon>
        <taxon>Agaricineae</taxon>
        <taxon>Strophariaceae</taxon>
        <taxon>Psilocybe</taxon>
    </lineage>
</organism>
<dbReference type="EMBL" id="JAFIQS010000001">
    <property type="protein sequence ID" value="KAG5173592.1"/>
    <property type="molecule type" value="Genomic_DNA"/>
</dbReference>
<name>A0A8H7Y6Z0_PSICU</name>
<proteinExistence type="predicted"/>
<accession>A0A8H7Y6Z0</accession>
<sequence length="272" mass="29967">MAAEMVVPIDVNAVLGFDAGPDNFYNAPVPPWIPGAVPGWYYGPNPQKYPDLWTLHDFMCRFLWYYPNALHCPVPKPIPSDGYIETFDNITAAVQADDFMTFGLVETVDDCKAMCDSVPGCTFVNSFHDVNGKGGSTDLTCSLFKFCHTSADADNAGGQSQPDGSIDFIINSDGWCKKQRPSPLKPQQALQSQLRHQLRILAPRLTLVALARTPVPARIPLLRRAQLLQKAQRESLTTTNVEELATLDPPSVYRRTNASIRTPTTPSASDLQ</sequence>
<protein>
    <recommendedName>
        <fullName evidence="2">Apple domain-containing protein</fullName>
    </recommendedName>
</protein>